<feature type="repeat" description="ANK" evidence="3">
    <location>
        <begin position="37"/>
        <end position="69"/>
    </location>
</feature>
<dbReference type="PANTHER" id="PTHR24173">
    <property type="entry name" value="ANKYRIN REPEAT CONTAINING"/>
    <property type="match status" value="1"/>
</dbReference>
<dbReference type="InterPro" id="IPR002110">
    <property type="entry name" value="Ankyrin_rpt"/>
</dbReference>
<dbReference type="Pfam" id="PF12796">
    <property type="entry name" value="Ank_2"/>
    <property type="match status" value="1"/>
</dbReference>
<proteinExistence type="predicted"/>
<accession>A0A6A6TFZ3</accession>
<keyword evidence="1" id="KW-0677">Repeat</keyword>
<dbReference type="SMART" id="SM00248">
    <property type="entry name" value="ANK"/>
    <property type="match status" value="3"/>
</dbReference>
<dbReference type="EMBL" id="MU004311">
    <property type="protein sequence ID" value="KAF2658949.1"/>
    <property type="molecule type" value="Genomic_DNA"/>
</dbReference>
<feature type="repeat" description="ANK" evidence="3">
    <location>
        <begin position="4"/>
        <end position="36"/>
    </location>
</feature>
<dbReference type="Gene3D" id="1.25.40.20">
    <property type="entry name" value="Ankyrin repeat-containing domain"/>
    <property type="match status" value="1"/>
</dbReference>
<dbReference type="Pfam" id="PF00023">
    <property type="entry name" value="Ank"/>
    <property type="match status" value="1"/>
</dbReference>
<feature type="non-terminal residue" evidence="4">
    <location>
        <position position="130"/>
    </location>
</feature>
<dbReference type="SUPFAM" id="SSF48403">
    <property type="entry name" value="Ankyrin repeat"/>
    <property type="match status" value="1"/>
</dbReference>
<evidence type="ECO:0000256" key="1">
    <source>
        <dbReference type="ARBA" id="ARBA00022737"/>
    </source>
</evidence>
<dbReference type="AlphaFoldDB" id="A0A6A6TFZ3"/>
<dbReference type="OrthoDB" id="3664645at2759"/>
<organism evidence="4 5">
    <name type="scientific">Lophiostoma macrostomum CBS 122681</name>
    <dbReference type="NCBI Taxonomy" id="1314788"/>
    <lineage>
        <taxon>Eukaryota</taxon>
        <taxon>Fungi</taxon>
        <taxon>Dikarya</taxon>
        <taxon>Ascomycota</taxon>
        <taxon>Pezizomycotina</taxon>
        <taxon>Dothideomycetes</taxon>
        <taxon>Pleosporomycetidae</taxon>
        <taxon>Pleosporales</taxon>
        <taxon>Lophiostomataceae</taxon>
        <taxon>Lophiostoma</taxon>
    </lineage>
</organism>
<protein>
    <submittedName>
        <fullName evidence="4">Ankyrin</fullName>
    </submittedName>
</protein>
<keyword evidence="5" id="KW-1185">Reference proteome</keyword>
<dbReference type="InterPro" id="IPR036770">
    <property type="entry name" value="Ankyrin_rpt-contain_sf"/>
</dbReference>
<dbReference type="PANTHER" id="PTHR24173:SF74">
    <property type="entry name" value="ANKYRIN REPEAT DOMAIN-CONTAINING PROTEIN 16"/>
    <property type="match status" value="1"/>
</dbReference>
<dbReference type="PROSITE" id="PS50088">
    <property type="entry name" value="ANK_REPEAT"/>
    <property type="match status" value="2"/>
</dbReference>
<dbReference type="PROSITE" id="PS50297">
    <property type="entry name" value="ANK_REP_REGION"/>
    <property type="match status" value="2"/>
</dbReference>
<evidence type="ECO:0000313" key="5">
    <source>
        <dbReference type="Proteomes" id="UP000799324"/>
    </source>
</evidence>
<gene>
    <name evidence="4" type="ORF">K491DRAFT_624019</name>
</gene>
<dbReference type="PRINTS" id="PR01415">
    <property type="entry name" value="ANKYRIN"/>
</dbReference>
<name>A0A6A6TFZ3_9PLEO</name>
<reference evidence="4" key="1">
    <citation type="journal article" date="2020" name="Stud. Mycol.">
        <title>101 Dothideomycetes genomes: a test case for predicting lifestyles and emergence of pathogens.</title>
        <authorList>
            <person name="Haridas S."/>
            <person name="Albert R."/>
            <person name="Binder M."/>
            <person name="Bloem J."/>
            <person name="Labutti K."/>
            <person name="Salamov A."/>
            <person name="Andreopoulos B."/>
            <person name="Baker S."/>
            <person name="Barry K."/>
            <person name="Bills G."/>
            <person name="Bluhm B."/>
            <person name="Cannon C."/>
            <person name="Castanera R."/>
            <person name="Culley D."/>
            <person name="Daum C."/>
            <person name="Ezra D."/>
            <person name="Gonzalez J."/>
            <person name="Henrissat B."/>
            <person name="Kuo A."/>
            <person name="Liang C."/>
            <person name="Lipzen A."/>
            <person name="Lutzoni F."/>
            <person name="Magnuson J."/>
            <person name="Mondo S."/>
            <person name="Nolan M."/>
            <person name="Ohm R."/>
            <person name="Pangilinan J."/>
            <person name="Park H.-J."/>
            <person name="Ramirez L."/>
            <person name="Alfaro M."/>
            <person name="Sun H."/>
            <person name="Tritt A."/>
            <person name="Yoshinaga Y."/>
            <person name="Zwiers L.-H."/>
            <person name="Turgeon B."/>
            <person name="Goodwin S."/>
            <person name="Spatafora J."/>
            <person name="Crous P."/>
            <person name="Grigoriev I."/>
        </authorList>
    </citation>
    <scope>NUCLEOTIDE SEQUENCE</scope>
    <source>
        <strain evidence="4">CBS 122681</strain>
    </source>
</reference>
<evidence type="ECO:0000313" key="4">
    <source>
        <dbReference type="EMBL" id="KAF2658949.1"/>
    </source>
</evidence>
<evidence type="ECO:0000256" key="2">
    <source>
        <dbReference type="ARBA" id="ARBA00023043"/>
    </source>
</evidence>
<sequence>MNKRGVTPIHLAANNNRIDVVEQLVDAGASTTRSCTDYGTPLMAAAMSRSFRVVEYLLRKGADANAVCADFVFRTALQAAASQRRRNGSTIRALINGHADVNLTGGYYGSALCAAVVNNKQTVEQLLKTE</sequence>
<keyword evidence="2 3" id="KW-0040">ANK repeat</keyword>
<evidence type="ECO:0000256" key="3">
    <source>
        <dbReference type="PROSITE-ProRule" id="PRU00023"/>
    </source>
</evidence>
<dbReference type="Proteomes" id="UP000799324">
    <property type="component" value="Unassembled WGS sequence"/>
</dbReference>